<sequence length="358" mass="40286">MTHRDLVSAALTTPEALLSWKLPTLDLLIRQCRRANLLPRLAVVLADRGLLERVPPQARAHLLAAAHTPQRQDKAVRWETRQILAALAATGTNLVLLKGAAYVMAGMAAARGRVFADIDLLVPRAALPEVEAALMMHGWMTTHHNAYDQRYYRRWMHELPPMRHVTRQSVLDVHHAILPQTARLKPETDKLLAAAVAVPGIANLYVLAPEDMVLHSATHLFHDGELDNGLRDLTDLDALLRECSSQTGFWLRLPARAAELDLLRPLFYALRYTRRILGTPVPATEELQMQGKPPRLLLALMDAIFLRALRPDHPSAADAWTPAARKLLYLRSHWLRMPPLLLALHLAHKALRREEDET</sequence>
<dbReference type="AlphaFoldDB" id="A0A1J5ST16"/>
<evidence type="ECO:0008006" key="2">
    <source>
        <dbReference type="Google" id="ProtNLM"/>
    </source>
</evidence>
<name>A0A1J5ST16_9ZZZZ</name>
<dbReference type="Pfam" id="PF14907">
    <property type="entry name" value="NTP_transf_5"/>
    <property type="match status" value="1"/>
</dbReference>
<comment type="caution">
    <text evidence="1">The sequence shown here is derived from an EMBL/GenBank/DDBJ whole genome shotgun (WGS) entry which is preliminary data.</text>
</comment>
<dbReference type="EMBL" id="MLJW01000039">
    <property type="protein sequence ID" value="OIR07160.1"/>
    <property type="molecule type" value="Genomic_DNA"/>
</dbReference>
<accession>A0A1J5ST16</accession>
<organism evidence="1">
    <name type="scientific">mine drainage metagenome</name>
    <dbReference type="NCBI Taxonomy" id="410659"/>
    <lineage>
        <taxon>unclassified sequences</taxon>
        <taxon>metagenomes</taxon>
        <taxon>ecological metagenomes</taxon>
    </lineage>
</organism>
<protein>
    <recommendedName>
        <fullName evidence="2">Nucleotidyltransferase family protein</fullName>
    </recommendedName>
</protein>
<gene>
    <name evidence="1" type="ORF">GALL_107490</name>
</gene>
<proteinExistence type="predicted"/>
<evidence type="ECO:0000313" key="1">
    <source>
        <dbReference type="EMBL" id="OIR07160.1"/>
    </source>
</evidence>
<dbReference type="InterPro" id="IPR039498">
    <property type="entry name" value="NTP_transf_5"/>
</dbReference>
<reference evidence="1" key="1">
    <citation type="submission" date="2016-10" db="EMBL/GenBank/DDBJ databases">
        <title>Sequence of Gallionella enrichment culture.</title>
        <authorList>
            <person name="Poehlein A."/>
            <person name="Muehling M."/>
            <person name="Daniel R."/>
        </authorList>
    </citation>
    <scope>NUCLEOTIDE SEQUENCE</scope>
</reference>